<reference evidence="1 2" key="2">
    <citation type="journal article" date="2022" name="Mol. Ecol. Resour.">
        <title>The genomes of chicory, endive, great burdock and yacon provide insights into Asteraceae paleo-polyploidization history and plant inulin production.</title>
        <authorList>
            <person name="Fan W."/>
            <person name="Wang S."/>
            <person name="Wang H."/>
            <person name="Wang A."/>
            <person name="Jiang F."/>
            <person name="Liu H."/>
            <person name="Zhao H."/>
            <person name="Xu D."/>
            <person name="Zhang Y."/>
        </authorList>
    </citation>
    <scope>NUCLEOTIDE SEQUENCE [LARGE SCALE GENOMIC DNA]</scope>
    <source>
        <strain evidence="2">cv. Yunnan</strain>
        <tissue evidence="1">Leaves</tissue>
    </source>
</reference>
<dbReference type="Proteomes" id="UP001056120">
    <property type="component" value="Linkage Group LG05"/>
</dbReference>
<reference evidence="2" key="1">
    <citation type="journal article" date="2022" name="Mol. Ecol. Resour.">
        <title>The genomes of chicory, endive, great burdock and yacon provide insights into Asteraceae palaeo-polyploidization history and plant inulin production.</title>
        <authorList>
            <person name="Fan W."/>
            <person name="Wang S."/>
            <person name="Wang H."/>
            <person name="Wang A."/>
            <person name="Jiang F."/>
            <person name="Liu H."/>
            <person name="Zhao H."/>
            <person name="Xu D."/>
            <person name="Zhang Y."/>
        </authorList>
    </citation>
    <scope>NUCLEOTIDE SEQUENCE [LARGE SCALE GENOMIC DNA]</scope>
    <source>
        <strain evidence="2">cv. Yunnan</strain>
    </source>
</reference>
<protein>
    <submittedName>
        <fullName evidence="1">Uncharacterized protein</fullName>
    </submittedName>
</protein>
<comment type="caution">
    <text evidence="1">The sequence shown here is derived from an EMBL/GenBank/DDBJ whole genome shotgun (WGS) entry which is preliminary data.</text>
</comment>
<sequence length="191" mass="21115">MKKLYNHTRGRIHPSPPQPSSSATPNHRLPLLPLSITTLAAALAPEDQEVLVYLLSISATNTTKSSVGDHPPQFKCNCFRCYTSFWVRWDASPNRKVIHEIIDVYEDGLICKKKSGKNKKERKTNKGFSSCSSSIFHASESVAANVTYAPAHVEQKNADGEDDMGMGSLQKGSVRKIVNFVGERIWGVWGA</sequence>
<organism evidence="1 2">
    <name type="scientific">Smallanthus sonchifolius</name>
    <dbReference type="NCBI Taxonomy" id="185202"/>
    <lineage>
        <taxon>Eukaryota</taxon>
        <taxon>Viridiplantae</taxon>
        <taxon>Streptophyta</taxon>
        <taxon>Embryophyta</taxon>
        <taxon>Tracheophyta</taxon>
        <taxon>Spermatophyta</taxon>
        <taxon>Magnoliopsida</taxon>
        <taxon>eudicotyledons</taxon>
        <taxon>Gunneridae</taxon>
        <taxon>Pentapetalae</taxon>
        <taxon>asterids</taxon>
        <taxon>campanulids</taxon>
        <taxon>Asterales</taxon>
        <taxon>Asteraceae</taxon>
        <taxon>Asteroideae</taxon>
        <taxon>Heliantheae alliance</taxon>
        <taxon>Millerieae</taxon>
        <taxon>Smallanthus</taxon>
    </lineage>
</organism>
<evidence type="ECO:0000313" key="1">
    <source>
        <dbReference type="EMBL" id="KAI3815099.1"/>
    </source>
</evidence>
<dbReference type="EMBL" id="CM042022">
    <property type="protein sequence ID" value="KAI3815099.1"/>
    <property type="molecule type" value="Genomic_DNA"/>
</dbReference>
<gene>
    <name evidence="1" type="ORF">L1987_14755</name>
</gene>
<evidence type="ECO:0000313" key="2">
    <source>
        <dbReference type="Proteomes" id="UP001056120"/>
    </source>
</evidence>
<name>A0ACB9J481_9ASTR</name>
<proteinExistence type="predicted"/>
<accession>A0ACB9J481</accession>
<keyword evidence="2" id="KW-1185">Reference proteome</keyword>